<dbReference type="STRING" id="29760.D7T716"/>
<keyword evidence="3" id="KW-1185">Reference proteome</keyword>
<dbReference type="HOGENOM" id="CLU_2517205_0_0_1"/>
<evidence type="ECO:0000256" key="1">
    <source>
        <dbReference type="SAM" id="MobiDB-lite"/>
    </source>
</evidence>
<dbReference type="AlphaFoldDB" id="D7T716"/>
<name>D7T716_VITVI</name>
<protein>
    <submittedName>
        <fullName evidence="2">Uncharacterized protein</fullName>
    </submittedName>
</protein>
<feature type="region of interest" description="Disordered" evidence="1">
    <location>
        <begin position="66"/>
        <end position="85"/>
    </location>
</feature>
<reference evidence="3" key="1">
    <citation type="journal article" date="2007" name="Nature">
        <title>The grapevine genome sequence suggests ancestral hexaploidization in major angiosperm phyla.</title>
        <authorList>
            <consortium name="The French-Italian Public Consortium for Grapevine Genome Characterization."/>
            <person name="Jaillon O."/>
            <person name="Aury J.-M."/>
            <person name="Noel B."/>
            <person name="Policriti A."/>
            <person name="Clepet C."/>
            <person name="Casagrande A."/>
            <person name="Choisne N."/>
            <person name="Aubourg S."/>
            <person name="Vitulo N."/>
            <person name="Jubin C."/>
            <person name="Vezzi A."/>
            <person name="Legeai F."/>
            <person name="Hugueney P."/>
            <person name="Dasilva C."/>
            <person name="Horner D."/>
            <person name="Mica E."/>
            <person name="Jublot D."/>
            <person name="Poulain J."/>
            <person name="Bruyere C."/>
            <person name="Billault A."/>
            <person name="Segurens B."/>
            <person name="Gouyvenoux M."/>
            <person name="Ugarte E."/>
            <person name="Cattonaro F."/>
            <person name="Anthouard V."/>
            <person name="Vico V."/>
            <person name="Del Fabbro C."/>
            <person name="Alaux M."/>
            <person name="Di Gaspero G."/>
            <person name="Dumas V."/>
            <person name="Felice N."/>
            <person name="Paillard S."/>
            <person name="Juman I."/>
            <person name="Moroldo M."/>
            <person name="Scalabrin S."/>
            <person name="Canaguier A."/>
            <person name="Le Clainche I."/>
            <person name="Malacrida G."/>
            <person name="Durand E."/>
            <person name="Pesole G."/>
            <person name="Laucou V."/>
            <person name="Chatelet P."/>
            <person name="Merdinoglu D."/>
            <person name="Delledonne M."/>
            <person name="Pezzotti M."/>
            <person name="Lecharny A."/>
            <person name="Scarpelli C."/>
            <person name="Artiguenave F."/>
            <person name="Pe M.E."/>
            <person name="Valle G."/>
            <person name="Morgante M."/>
            <person name="Caboche M."/>
            <person name="Adam-Blondon A.-F."/>
            <person name="Weissenbach J."/>
            <person name="Quetier F."/>
            <person name="Wincker P."/>
        </authorList>
    </citation>
    <scope>NUCLEOTIDE SEQUENCE [LARGE SCALE GENOMIC DNA]</scope>
    <source>
        <strain evidence="3">cv. Pinot noir / PN40024</strain>
    </source>
</reference>
<dbReference type="Proteomes" id="UP000009183">
    <property type="component" value="Chromosome 5"/>
</dbReference>
<dbReference type="InParanoid" id="D7T716"/>
<evidence type="ECO:0000313" key="3">
    <source>
        <dbReference type="Proteomes" id="UP000009183"/>
    </source>
</evidence>
<gene>
    <name evidence="2" type="ordered locus">VIT_05s0020g03820</name>
</gene>
<evidence type="ECO:0000313" key="2">
    <source>
        <dbReference type="EMBL" id="CBI26287.3"/>
    </source>
</evidence>
<dbReference type="EMBL" id="FN595749">
    <property type="protein sequence ID" value="CBI26287.3"/>
    <property type="molecule type" value="Genomic_DNA"/>
</dbReference>
<organism evidence="2 3">
    <name type="scientific">Vitis vinifera</name>
    <name type="common">Grape</name>
    <dbReference type="NCBI Taxonomy" id="29760"/>
    <lineage>
        <taxon>Eukaryota</taxon>
        <taxon>Viridiplantae</taxon>
        <taxon>Streptophyta</taxon>
        <taxon>Embryophyta</taxon>
        <taxon>Tracheophyta</taxon>
        <taxon>Spermatophyta</taxon>
        <taxon>Magnoliopsida</taxon>
        <taxon>eudicotyledons</taxon>
        <taxon>Gunneridae</taxon>
        <taxon>Pentapetalae</taxon>
        <taxon>rosids</taxon>
        <taxon>Vitales</taxon>
        <taxon>Vitaceae</taxon>
        <taxon>Viteae</taxon>
        <taxon>Vitis</taxon>
    </lineage>
</organism>
<sequence>MSWNLSPLVLTGSIISMSSTSAICLRNSFQLEDLFPDRELALSQRAICSMLIEGFLERGGWRQPMASSMPSRISSTSLLSHKQDL</sequence>
<proteinExistence type="predicted"/>
<accession>D7T716</accession>
<dbReference type="PaxDb" id="29760-VIT_05s0020g03820.t01"/>